<dbReference type="OrthoDB" id="10042902at2759"/>
<dbReference type="Proteomes" id="UP000281553">
    <property type="component" value="Unassembled WGS sequence"/>
</dbReference>
<evidence type="ECO:0000313" key="3">
    <source>
        <dbReference type="EMBL" id="VDK75361.1"/>
    </source>
</evidence>
<organism evidence="3 4">
    <name type="scientific">Dibothriocephalus latus</name>
    <name type="common">Fish tapeworm</name>
    <name type="synonym">Diphyllobothrium latum</name>
    <dbReference type="NCBI Taxonomy" id="60516"/>
    <lineage>
        <taxon>Eukaryota</taxon>
        <taxon>Metazoa</taxon>
        <taxon>Spiralia</taxon>
        <taxon>Lophotrochozoa</taxon>
        <taxon>Platyhelminthes</taxon>
        <taxon>Cestoda</taxon>
        <taxon>Eucestoda</taxon>
        <taxon>Diphyllobothriidea</taxon>
        <taxon>Diphyllobothriidae</taxon>
        <taxon>Dibothriocephalus</taxon>
    </lineage>
</organism>
<dbReference type="Pfam" id="PF09772">
    <property type="entry name" value="Tmem26"/>
    <property type="match status" value="1"/>
</dbReference>
<dbReference type="InterPro" id="IPR019169">
    <property type="entry name" value="Transmembrane_26"/>
</dbReference>
<evidence type="ECO:0000256" key="1">
    <source>
        <dbReference type="SAM" id="MobiDB-lite"/>
    </source>
</evidence>
<feature type="region of interest" description="Disordered" evidence="1">
    <location>
        <begin position="101"/>
        <end position="120"/>
    </location>
</feature>
<keyword evidence="2" id="KW-0472">Membrane</keyword>
<reference evidence="3 4" key="1">
    <citation type="submission" date="2018-11" db="EMBL/GenBank/DDBJ databases">
        <authorList>
            <consortium name="Pathogen Informatics"/>
        </authorList>
    </citation>
    <scope>NUCLEOTIDE SEQUENCE [LARGE SCALE GENOMIC DNA]</scope>
</reference>
<feature type="compositionally biased region" description="Low complexity" evidence="1">
    <location>
        <begin position="104"/>
        <end position="120"/>
    </location>
</feature>
<dbReference type="EMBL" id="UYRU01042425">
    <property type="protein sequence ID" value="VDK75361.1"/>
    <property type="molecule type" value="Genomic_DNA"/>
</dbReference>
<feature type="transmembrane region" description="Helical" evidence="2">
    <location>
        <begin position="7"/>
        <end position="27"/>
    </location>
</feature>
<dbReference type="AlphaFoldDB" id="A0A3P6UE13"/>
<sequence length="307" mass="34201">MKMQCRLADLYVILSVTIVCWILPNFALKSGELPTLLLTNMLTVADIFNLLNCFDEPLAPIRSIWSTVICVWPASLLHRFCNNITSLVDISTEADDGWDDSESHSSASLDSRSDYSGSDSLGSDSRSWSEYVEETNNQNFLVRGSSNIDTCQSNSSPLEECTSSLFSVIVDSGDLPFLCVRCYLLSRVNRYNPQIYFFAAKNTLFIVVERLFTVLPYLCCQFDGTFFLMSTPFFEFKKIMTFWSFILLHVVFNNISSVEGIALPDVESLLNSDDVESGQWDAKYNYSTSTASVSAFSESASGSASGS</sequence>
<evidence type="ECO:0000313" key="4">
    <source>
        <dbReference type="Proteomes" id="UP000281553"/>
    </source>
</evidence>
<keyword evidence="2" id="KW-1133">Transmembrane helix</keyword>
<accession>A0A3P6UE13</accession>
<dbReference type="PANTHER" id="PTHR22168:SF3">
    <property type="entry name" value="TRANSMEMBRANE PROTEIN 26"/>
    <property type="match status" value="1"/>
</dbReference>
<keyword evidence="2" id="KW-0812">Transmembrane</keyword>
<evidence type="ECO:0000256" key="2">
    <source>
        <dbReference type="SAM" id="Phobius"/>
    </source>
</evidence>
<protein>
    <submittedName>
        <fullName evidence="3">Uncharacterized protein</fullName>
    </submittedName>
</protein>
<gene>
    <name evidence="3" type="ORF">DILT_LOCUS2659</name>
</gene>
<dbReference type="PANTHER" id="PTHR22168">
    <property type="entry name" value="TMEM26 PROTEIN"/>
    <property type="match status" value="1"/>
</dbReference>
<proteinExistence type="predicted"/>
<keyword evidence="4" id="KW-1185">Reference proteome</keyword>
<name>A0A3P6UE13_DIBLA</name>